<keyword evidence="2" id="KW-1185">Reference proteome</keyword>
<dbReference type="Pfam" id="PF11066">
    <property type="entry name" value="DUF2867"/>
    <property type="match status" value="1"/>
</dbReference>
<dbReference type="RefSeq" id="WP_284376470.1">
    <property type="nucleotide sequence ID" value="NZ_BSNN01000002.1"/>
</dbReference>
<evidence type="ECO:0000313" key="2">
    <source>
        <dbReference type="Proteomes" id="UP001156694"/>
    </source>
</evidence>
<accession>A0ABQ5VTV8</accession>
<name>A0ABQ5VTV8_9RHOB</name>
<reference evidence="2" key="1">
    <citation type="journal article" date="2019" name="Int. J. Syst. Evol. Microbiol.">
        <title>The Global Catalogue of Microorganisms (GCM) 10K type strain sequencing project: providing services to taxonomists for standard genome sequencing and annotation.</title>
        <authorList>
            <consortium name="The Broad Institute Genomics Platform"/>
            <consortium name="The Broad Institute Genome Sequencing Center for Infectious Disease"/>
            <person name="Wu L."/>
            <person name="Ma J."/>
        </authorList>
    </citation>
    <scope>NUCLEOTIDE SEQUENCE [LARGE SCALE GENOMIC DNA]</scope>
    <source>
        <strain evidence="2">NBRC 110140</strain>
    </source>
</reference>
<dbReference type="EMBL" id="BSNN01000002">
    <property type="protein sequence ID" value="GLQ34594.1"/>
    <property type="molecule type" value="Genomic_DNA"/>
</dbReference>
<dbReference type="InterPro" id="IPR021295">
    <property type="entry name" value="DUF2867"/>
</dbReference>
<evidence type="ECO:0000313" key="1">
    <source>
        <dbReference type="EMBL" id="GLQ34594.1"/>
    </source>
</evidence>
<dbReference type="Proteomes" id="UP001156694">
    <property type="component" value="Unassembled WGS sequence"/>
</dbReference>
<organism evidence="1 2">
    <name type="scientific">Amylibacter marinus</name>
    <dbReference type="NCBI Taxonomy" id="1475483"/>
    <lineage>
        <taxon>Bacteria</taxon>
        <taxon>Pseudomonadati</taxon>
        <taxon>Pseudomonadota</taxon>
        <taxon>Alphaproteobacteria</taxon>
        <taxon>Rhodobacterales</taxon>
        <taxon>Paracoccaceae</taxon>
        <taxon>Amylibacter</taxon>
    </lineage>
</organism>
<evidence type="ECO:0008006" key="3">
    <source>
        <dbReference type="Google" id="ProtNLM"/>
    </source>
</evidence>
<proteinExistence type="predicted"/>
<sequence length="168" mass="19211">MLSNFHQIDSENIYVLAPRTSLYFYDSQTKELPQYQTPLEAWQSLMAHPMPLLRVAFKIRDRIAGWFGVHAIGGFSGQEVNEVRAGDSLDFFKVEYINDTVMLLSERDRHLDVLTCVSTKGSQLTITSSVMVHNWFGRIYMVPVAPAHRVIVRRMLNRLVTAQEAHSA</sequence>
<gene>
    <name evidence="1" type="ORF">GCM10007939_08770</name>
</gene>
<comment type="caution">
    <text evidence="1">The sequence shown here is derived from an EMBL/GenBank/DDBJ whole genome shotgun (WGS) entry which is preliminary data.</text>
</comment>
<protein>
    <recommendedName>
        <fullName evidence="3">DUF2867 domain-containing protein</fullName>
    </recommendedName>
</protein>